<dbReference type="PANTHER" id="PTHR15139">
    <property type="entry name" value="TUBULIN FOLDING COFACTOR C"/>
    <property type="match status" value="1"/>
</dbReference>
<gene>
    <name evidence="4" type="ORF">GSBLH_T00006707001</name>
</gene>
<dbReference type="InterPro" id="IPR016098">
    <property type="entry name" value="CAP/MinC_C"/>
</dbReference>
<dbReference type="InterPro" id="IPR012945">
    <property type="entry name" value="Tubulin-bd_cofactor_C_dom"/>
</dbReference>
<dbReference type="InParanoid" id="D8M7D8"/>
<feature type="compositionally biased region" description="Low complexity" evidence="2">
    <location>
        <begin position="135"/>
        <end position="147"/>
    </location>
</feature>
<feature type="region of interest" description="Disordered" evidence="2">
    <location>
        <begin position="126"/>
        <end position="150"/>
    </location>
</feature>
<evidence type="ECO:0000313" key="4">
    <source>
        <dbReference type="EMBL" id="CBK23977.2"/>
    </source>
</evidence>
<dbReference type="OrthoDB" id="194775at2759"/>
<protein>
    <recommendedName>
        <fullName evidence="3">C-CAP/cofactor C-like domain-containing protein</fullName>
    </recommendedName>
</protein>
<dbReference type="PANTHER" id="PTHR15139:SF0">
    <property type="entry name" value="TUBULIN-SPECIFIC CHAPERONE C"/>
    <property type="match status" value="1"/>
</dbReference>
<sequence length="347" mass="39252">MQKQSEEEWKSTFVESKKKVQDDVSPEELSLVNAILDLIEKVEKKEITIPESNRELRHITELFQQLKRQLLSYRAEKWNRDLKHLQRWVCSSLQKSQKGFTMSNIISSNSPFLQQDRPILAKPGVVAGSEHPVRPSSSLSTSSSTPALPIPPKSATSQFVVSSLHNTVHSIQTKENSLSITDISSSLLTLSVKDSVILIREITGSVYVKDVSNSIISVNCQQIRIHCTTNSLFCLQIPNHPVIEDSNSVSFSENVFIWGQELAASVQSNRFADVLDFNWLRKEKSPNWKRASLSEFLLDHNTLLALLKRAMGFSFVRIDSGQVGMLEGYFCLFETQTSEKILRTKIK</sequence>
<dbReference type="PROSITE" id="PS51329">
    <property type="entry name" value="C_CAP_COFACTOR_C"/>
    <property type="match status" value="1"/>
</dbReference>
<evidence type="ECO:0000313" key="5">
    <source>
        <dbReference type="Proteomes" id="UP000008312"/>
    </source>
</evidence>
<evidence type="ECO:0000259" key="3">
    <source>
        <dbReference type="PROSITE" id="PS51329"/>
    </source>
</evidence>
<dbReference type="GO" id="GO:0007023">
    <property type="term" value="P:post-chaperonin tubulin folding pathway"/>
    <property type="evidence" value="ECO:0007669"/>
    <property type="project" value="InterPro"/>
</dbReference>
<dbReference type="InterPro" id="IPR027684">
    <property type="entry name" value="TBCC"/>
</dbReference>
<feature type="region of interest" description="Disordered" evidence="2">
    <location>
        <begin position="1"/>
        <end position="20"/>
    </location>
</feature>
<dbReference type="GO" id="GO:0005737">
    <property type="term" value="C:cytoplasm"/>
    <property type="evidence" value="ECO:0007669"/>
    <property type="project" value="TreeGrafter"/>
</dbReference>
<dbReference type="Pfam" id="PF07986">
    <property type="entry name" value="TBCC"/>
    <property type="match status" value="1"/>
</dbReference>
<evidence type="ECO:0000256" key="2">
    <source>
        <dbReference type="SAM" id="MobiDB-lite"/>
    </source>
</evidence>
<organism evidence="4">
    <name type="scientific">Blastocystis hominis</name>
    <dbReference type="NCBI Taxonomy" id="12968"/>
    <lineage>
        <taxon>Eukaryota</taxon>
        <taxon>Sar</taxon>
        <taxon>Stramenopiles</taxon>
        <taxon>Bigyra</taxon>
        <taxon>Opalozoa</taxon>
        <taxon>Opalinata</taxon>
        <taxon>Blastocystidae</taxon>
        <taxon>Blastocystis</taxon>
    </lineage>
</organism>
<feature type="domain" description="C-CAP/cofactor C-like" evidence="3">
    <location>
        <begin position="118"/>
        <end position="279"/>
    </location>
</feature>
<dbReference type="GeneID" id="24922831"/>
<dbReference type="InterPro" id="IPR017901">
    <property type="entry name" value="C-CAP_CF_C-like"/>
</dbReference>
<dbReference type="EMBL" id="FN668672">
    <property type="protein sequence ID" value="CBK23977.2"/>
    <property type="molecule type" value="Genomic_DNA"/>
</dbReference>
<evidence type="ECO:0000256" key="1">
    <source>
        <dbReference type="ARBA" id="ARBA00008848"/>
    </source>
</evidence>
<dbReference type="GO" id="GO:0007021">
    <property type="term" value="P:tubulin complex assembly"/>
    <property type="evidence" value="ECO:0007669"/>
    <property type="project" value="TreeGrafter"/>
</dbReference>
<accession>D8M7D8</accession>
<comment type="similarity">
    <text evidence="1">Belongs to the TBCC family.</text>
</comment>
<name>D8M7D8_BLAHO</name>
<dbReference type="Gene3D" id="2.160.20.70">
    <property type="match status" value="1"/>
</dbReference>
<dbReference type="Proteomes" id="UP000008312">
    <property type="component" value="Unassembled WGS sequence"/>
</dbReference>
<dbReference type="AlphaFoldDB" id="D8M7D8"/>
<dbReference type="RefSeq" id="XP_012898025.1">
    <property type="nucleotide sequence ID" value="XM_013042571.1"/>
</dbReference>
<proteinExistence type="inferred from homology"/>
<keyword evidence="5" id="KW-1185">Reference proteome</keyword>
<reference evidence="4" key="1">
    <citation type="submission" date="2010-02" db="EMBL/GenBank/DDBJ databases">
        <title>Sequencing and annotation of the Blastocystis hominis genome.</title>
        <authorList>
            <person name="Wincker P."/>
        </authorList>
    </citation>
    <scope>NUCLEOTIDE SEQUENCE</scope>
    <source>
        <strain evidence="4">Singapore isolate B</strain>
    </source>
</reference>